<evidence type="ECO:0000313" key="3">
    <source>
        <dbReference type="Proteomes" id="UP001623348"/>
    </source>
</evidence>
<gene>
    <name evidence="2" type="ORF">GRJ2_002308200</name>
</gene>
<evidence type="ECO:0000313" key="2">
    <source>
        <dbReference type="EMBL" id="GAB0198428.1"/>
    </source>
</evidence>
<feature type="region of interest" description="Disordered" evidence="1">
    <location>
        <begin position="1"/>
        <end position="196"/>
    </location>
</feature>
<sequence length="235" mass="24716">MAPSSPESLGPGLHTPHGFLEDPFDSTQDDLITMPKSPSPYARSSDMYSHMGTMPRLNLGKARRSLGKAKSSQEKGTPSNKTLRTAPLPNPKSPENSSTPDPGTDSSSAAGEAEQEEEEAPQDTLGAATARTDQEPMGTVSSPLMEAPSSSPAPSSSQTPSPDAAVGVETTNGDLLEKGQEHPGKSSPDSHHDGLESGSEYVKVWSNGYGFAFGIEFFLVSQENSLLSRQSPDLS</sequence>
<evidence type="ECO:0000256" key="1">
    <source>
        <dbReference type="SAM" id="MobiDB-lite"/>
    </source>
</evidence>
<feature type="compositionally biased region" description="Low complexity" evidence="1">
    <location>
        <begin position="97"/>
        <end position="112"/>
    </location>
</feature>
<feature type="compositionally biased region" description="Polar residues" evidence="1">
    <location>
        <begin position="74"/>
        <end position="83"/>
    </location>
</feature>
<comment type="caution">
    <text evidence="2">The sequence shown here is derived from an EMBL/GenBank/DDBJ whole genome shotgun (WGS) entry which is preliminary data.</text>
</comment>
<dbReference type="AlphaFoldDB" id="A0ABC9XL45"/>
<reference evidence="2 3" key="1">
    <citation type="submission" date="2024-06" db="EMBL/GenBank/DDBJ databases">
        <title>The draft genome of Grus japonensis, version 3.</title>
        <authorList>
            <person name="Nabeshima K."/>
            <person name="Suzuki S."/>
            <person name="Onuma M."/>
        </authorList>
    </citation>
    <scope>NUCLEOTIDE SEQUENCE [LARGE SCALE GENOMIC DNA]</scope>
    <source>
        <strain evidence="2 3">451A</strain>
    </source>
</reference>
<feature type="compositionally biased region" description="Basic and acidic residues" evidence="1">
    <location>
        <begin position="175"/>
        <end position="195"/>
    </location>
</feature>
<dbReference type="Proteomes" id="UP001623348">
    <property type="component" value="Unassembled WGS sequence"/>
</dbReference>
<accession>A0ABC9XL45</accession>
<protein>
    <submittedName>
        <fullName evidence="2">SH2 domain-containing protein 3C</fullName>
    </submittedName>
</protein>
<organism evidence="2 3">
    <name type="scientific">Grus japonensis</name>
    <name type="common">Japanese crane</name>
    <name type="synonym">Red-crowned crane</name>
    <dbReference type="NCBI Taxonomy" id="30415"/>
    <lineage>
        <taxon>Eukaryota</taxon>
        <taxon>Metazoa</taxon>
        <taxon>Chordata</taxon>
        <taxon>Craniata</taxon>
        <taxon>Vertebrata</taxon>
        <taxon>Euteleostomi</taxon>
        <taxon>Archelosauria</taxon>
        <taxon>Archosauria</taxon>
        <taxon>Dinosauria</taxon>
        <taxon>Saurischia</taxon>
        <taxon>Theropoda</taxon>
        <taxon>Coelurosauria</taxon>
        <taxon>Aves</taxon>
        <taxon>Neognathae</taxon>
        <taxon>Neoaves</taxon>
        <taxon>Gruiformes</taxon>
        <taxon>Gruidae</taxon>
        <taxon>Grus</taxon>
    </lineage>
</organism>
<feature type="compositionally biased region" description="Low complexity" evidence="1">
    <location>
        <begin position="141"/>
        <end position="165"/>
    </location>
</feature>
<keyword evidence="3" id="KW-1185">Reference proteome</keyword>
<name>A0ABC9XL45_GRUJA</name>
<proteinExistence type="predicted"/>
<dbReference type="EMBL" id="BAAFJT010000020">
    <property type="protein sequence ID" value="GAB0198428.1"/>
    <property type="molecule type" value="Genomic_DNA"/>
</dbReference>